<dbReference type="PROSITE" id="PS50929">
    <property type="entry name" value="ABC_TM1F"/>
    <property type="match status" value="1"/>
</dbReference>
<sequence length="96" mass="10857">KNDWALFSYITAYIKPYLGILLLASIALAGNLVLLLLRPYITKQVIDLGFATNDINVIEYYAVIYGLTIIGSVLCIFVENYFLKSFGQKIIYNIRA</sequence>
<evidence type="ECO:0000256" key="2">
    <source>
        <dbReference type="ARBA" id="ARBA00022989"/>
    </source>
</evidence>
<dbReference type="SUPFAM" id="SSF90123">
    <property type="entry name" value="ABC transporter transmembrane region"/>
    <property type="match status" value="1"/>
</dbReference>
<keyword evidence="3 4" id="KW-0472">Membrane</keyword>
<name>W1YS64_9ZZZZ</name>
<accession>W1YS64</accession>
<evidence type="ECO:0000256" key="3">
    <source>
        <dbReference type="ARBA" id="ARBA00023136"/>
    </source>
</evidence>
<dbReference type="Gene3D" id="1.20.1560.10">
    <property type="entry name" value="ABC transporter type 1, transmembrane domain"/>
    <property type="match status" value="1"/>
</dbReference>
<dbReference type="InterPro" id="IPR036640">
    <property type="entry name" value="ABC1_TM_sf"/>
</dbReference>
<feature type="non-terminal residue" evidence="6">
    <location>
        <position position="96"/>
    </location>
</feature>
<evidence type="ECO:0000313" key="6">
    <source>
        <dbReference type="EMBL" id="ETJ45398.1"/>
    </source>
</evidence>
<evidence type="ECO:0000259" key="5">
    <source>
        <dbReference type="PROSITE" id="PS50929"/>
    </source>
</evidence>
<dbReference type="EMBL" id="AZMM01000602">
    <property type="protein sequence ID" value="ETJ45398.1"/>
    <property type="molecule type" value="Genomic_DNA"/>
</dbReference>
<dbReference type="GO" id="GO:0016020">
    <property type="term" value="C:membrane"/>
    <property type="evidence" value="ECO:0007669"/>
    <property type="project" value="InterPro"/>
</dbReference>
<proteinExistence type="predicted"/>
<keyword evidence="2 4" id="KW-1133">Transmembrane helix</keyword>
<organism evidence="6">
    <name type="scientific">human gut metagenome</name>
    <dbReference type="NCBI Taxonomy" id="408170"/>
    <lineage>
        <taxon>unclassified sequences</taxon>
        <taxon>metagenomes</taxon>
        <taxon>organismal metagenomes</taxon>
    </lineage>
</organism>
<dbReference type="GO" id="GO:0140359">
    <property type="term" value="F:ABC-type transporter activity"/>
    <property type="evidence" value="ECO:0007669"/>
    <property type="project" value="InterPro"/>
</dbReference>
<comment type="caution">
    <text evidence="6">The sequence shown here is derived from an EMBL/GenBank/DDBJ whole genome shotgun (WGS) entry which is preliminary data.</text>
</comment>
<protein>
    <recommendedName>
        <fullName evidence="5">ABC transmembrane type-1 domain-containing protein</fullName>
    </recommendedName>
</protein>
<evidence type="ECO:0000256" key="4">
    <source>
        <dbReference type="SAM" id="Phobius"/>
    </source>
</evidence>
<reference evidence="6" key="1">
    <citation type="submission" date="2013-12" db="EMBL/GenBank/DDBJ databases">
        <title>A Varibaculum cambriense genome reconstructed from a premature infant gut community with otherwise low bacterial novelty that shifts toward anaerobic metabolism during the third week of life.</title>
        <authorList>
            <person name="Brown C.T."/>
            <person name="Sharon I."/>
            <person name="Thomas B.C."/>
            <person name="Castelle C.J."/>
            <person name="Morowitz M.J."/>
            <person name="Banfield J.F."/>
        </authorList>
    </citation>
    <scope>NUCLEOTIDE SEQUENCE</scope>
</reference>
<gene>
    <name evidence="6" type="ORF">Q604_UNBC00602G0001</name>
</gene>
<dbReference type="InterPro" id="IPR011527">
    <property type="entry name" value="ABC1_TM_dom"/>
</dbReference>
<feature type="transmembrane region" description="Helical" evidence="4">
    <location>
        <begin position="20"/>
        <end position="41"/>
    </location>
</feature>
<evidence type="ECO:0000256" key="1">
    <source>
        <dbReference type="ARBA" id="ARBA00022692"/>
    </source>
</evidence>
<feature type="non-terminal residue" evidence="6">
    <location>
        <position position="1"/>
    </location>
</feature>
<feature type="domain" description="ABC transmembrane type-1" evidence="5">
    <location>
        <begin position="22"/>
        <end position="95"/>
    </location>
</feature>
<keyword evidence="1 4" id="KW-0812">Transmembrane</keyword>
<feature type="transmembrane region" description="Helical" evidence="4">
    <location>
        <begin position="61"/>
        <end position="83"/>
    </location>
</feature>
<dbReference type="AlphaFoldDB" id="W1YS64"/>
<dbReference type="GO" id="GO:0005524">
    <property type="term" value="F:ATP binding"/>
    <property type="evidence" value="ECO:0007669"/>
    <property type="project" value="InterPro"/>
</dbReference>